<dbReference type="SUPFAM" id="SSF46955">
    <property type="entry name" value="Putative DNA-binding domain"/>
    <property type="match status" value="1"/>
</dbReference>
<dbReference type="InterPro" id="IPR009061">
    <property type="entry name" value="DNA-bd_dom_put_sf"/>
</dbReference>
<evidence type="ECO:0000259" key="2">
    <source>
        <dbReference type="PROSITE" id="PS50937"/>
    </source>
</evidence>
<dbReference type="Proteomes" id="UP000463224">
    <property type="component" value="Unassembled WGS sequence"/>
</dbReference>
<dbReference type="AlphaFoldDB" id="A0A844QIH8"/>
<dbReference type="PANTHER" id="PTHR30204">
    <property type="entry name" value="REDOX-CYCLING DRUG-SENSING TRANSCRIPTIONAL ACTIVATOR SOXR"/>
    <property type="match status" value="1"/>
</dbReference>
<dbReference type="PROSITE" id="PS50937">
    <property type="entry name" value="HTH_MERR_2"/>
    <property type="match status" value="1"/>
</dbReference>
<dbReference type="GO" id="GO:0003700">
    <property type="term" value="F:DNA-binding transcription factor activity"/>
    <property type="evidence" value="ECO:0007669"/>
    <property type="project" value="InterPro"/>
</dbReference>
<feature type="domain" description="HTH merR-type" evidence="2">
    <location>
        <begin position="1"/>
        <end position="69"/>
    </location>
</feature>
<dbReference type="SMART" id="SM00422">
    <property type="entry name" value="HTH_MERR"/>
    <property type="match status" value="1"/>
</dbReference>
<organism evidence="3 4">
    <name type="scientific">Nitratireductor arenosus</name>
    <dbReference type="NCBI Taxonomy" id="2682096"/>
    <lineage>
        <taxon>Bacteria</taxon>
        <taxon>Pseudomonadati</taxon>
        <taxon>Pseudomonadota</taxon>
        <taxon>Alphaproteobacteria</taxon>
        <taxon>Hyphomicrobiales</taxon>
        <taxon>Phyllobacteriaceae</taxon>
        <taxon>Nitratireductor</taxon>
    </lineage>
</organism>
<keyword evidence="4" id="KW-1185">Reference proteome</keyword>
<evidence type="ECO:0000313" key="3">
    <source>
        <dbReference type="EMBL" id="MVA97780.1"/>
    </source>
</evidence>
<reference evidence="3 4" key="1">
    <citation type="submission" date="2019-12" db="EMBL/GenBank/DDBJ databases">
        <title>Nitratireductor arenosus sp. nov., Isolated from sea sand, Jeju island, South Korea.</title>
        <authorList>
            <person name="Kim W."/>
        </authorList>
    </citation>
    <scope>NUCLEOTIDE SEQUENCE [LARGE SCALE GENOMIC DNA]</scope>
    <source>
        <strain evidence="3 4">CAU 1489</strain>
    </source>
</reference>
<dbReference type="EMBL" id="WPHG01000002">
    <property type="protein sequence ID" value="MVA97780.1"/>
    <property type="molecule type" value="Genomic_DNA"/>
</dbReference>
<accession>A0A844QIH8</accession>
<dbReference type="PROSITE" id="PS00552">
    <property type="entry name" value="HTH_MERR_1"/>
    <property type="match status" value="1"/>
</dbReference>
<sequence>MPIGMLSRKTGVNIETIRYYERIGLLPAPPRTAGGRRIYDDGHRRALAFIRRARELGFGLADIRALLALARPHGESCAQVERIASAHLDDVRNKLADLARLEHILAETVGKCARETAPTCPVLNMLDPG</sequence>
<protein>
    <submittedName>
        <fullName evidence="3">MerR family transcriptional regulator</fullName>
    </submittedName>
</protein>
<proteinExistence type="predicted"/>
<comment type="caution">
    <text evidence="3">The sequence shown here is derived from an EMBL/GenBank/DDBJ whole genome shotgun (WGS) entry which is preliminary data.</text>
</comment>
<dbReference type="GO" id="GO:0003677">
    <property type="term" value="F:DNA binding"/>
    <property type="evidence" value="ECO:0007669"/>
    <property type="project" value="UniProtKB-KW"/>
</dbReference>
<dbReference type="Gene3D" id="1.10.1660.10">
    <property type="match status" value="1"/>
</dbReference>
<dbReference type="Pfam" id="PF13411">
    <property type="entry name" value="MerR_1"/>
    <property type="match status" value="1"/>
</dbReference>
<dbReference type="PRINTS" id="PR00040">
    <property type="entry name" value="HTHMERR"/>
</dbReference>
<dbReference type="CDD" id="cd04785">
    <property type="entry name" value="HTH_CadR-PbrR-like"/>
    <property type="match status" value="1"/>
</dbReference>
<dbReference type="InterPro" id="IPR047057">
    <property type="entry name" value="MerR_fam"/>
</dbReference>
<dbReference type="InterPro" id="IPR000551">
    <property type="entry name" value="MerR-type_HTH_dom"/>
</dbReference>
<keyword evidence="1" id="KW-0238">DNA-binding</keyword>
<evidence type="ECO:0000256" key="1">
    <source>
        <dbReference type="ARBA" id="ARBA00023125"/>
    </source>
</evidence>
<dbReference type="PANTHER" id="PTHR30204:SF92">
    <property type="entry name" value="HTH-TYPE TRANSCRIPTIONAL REGULATOR ZNTR"/>
    <property type="match status" value="1"/>
</dbReference>
<evidence type="ECO:0000313" key="4">
    <source>
        <dbReference type="Proteomes" id="UP000463224"/>
    </source>
</evidence>
<name>A0A844QIH8_9HYPH</name>
<gene>
    <name evidence="3" type="ORF">GN330_11045</name>
</gene>